<keyword evidence="3" id="KW-1185">Reference proteome</keyword>
<proteinExistence type="predicted"/>
<dbReference type="Pfam" id="PF18942">
    <property type="entry name" value="DUF5689"/>
    <property type="match status" value="1"/>
</dbReference>
<protein>
    <recommendedName>
        <fullName evidence="1">DUF5689 domain-containing protein</fullName>
    </recommendedName>
</protein>
<dbReference type="AlphaFoldDB" id="A0A291R1I8"/>
<gene>
    <name evidence="2" type="ORF">COR50_19580</name>
</gene>
<accession>A0A291R1I8</accession>
<dbReference type="Proteomes" id="UP000220133">
    <property type="component" value="Chromosome"/>
</dbReference>
<name>A0A291R1I8_9BACT</name>
<dbReference type="OrthoDB" id="1111074at2"/>
<evidence type="ECO:0000313" key="3">
    <source>
        <dbReference type="Proteomes" id="UP000220133"/>
    </source>
</evidence>
<feature type="domain" description="DUF5689" evidence="1">
    <location>
        <begin position="51"/>
        <end position="257"/>
    </location>
</feature>
<evidence type="ECO:0000259" key="1">
    <source>
        <dbReference type="Pfam" id="PF18942"/>
    </source>
</evidence>
<organism evidence="2 3">
    <name type="scientific">Chitinophaga caeni</name>
    <dbReference type="NCBI Taxonomy" id="2029983"/>
    <lineage>
        <taxon>Bacteria</taxon>
        <taxon>Pseudomonadati</taxon>
        <taxon>Bacteroidota</taxon>
        <taxon>Chitinophagia</taxon>
        <taxon>Chitinophagales</taxon>
        <taxon>Chitinophagaceae</taxon>
        <taxon>Chitinophaga</taxon>
    </lineage>
</organism>
<dbReference type="EMBL" id="CP023777">
    <property type="protein sequence ID" value="ATL49963.1"/>
    <property type="molecule type" value="Genomic_DNA"/>
</dbReference>
<reference evidence="2 3" key="1">
    <citation type="submission" date="2017-10" db="EMBL/GenBank/DDBJ databases">
        <title>Paenichitinophaga pekingensis gen. nov., sp. nov., isolated from activated sludge.</title>
        <authorList>
            <person name="Jin D."/>
            <person name="Kong X."/>
            <person name="Deng Y."/>
            <person name="Bai Z."/>
        </authorList>
    </citation>
    <scope>NUCLEOTIDE SEQUENCE [LARGE SCALE GENOMIC DNA]</scope>
    <source>
        <strain evidence="2 3">13</strain>
    </source>
</reference>
<dbReference type="InterPro" id="IPR043744">
    <property type="entry name" value="DUF5689"/>
</dbReference>
<sequence length="524" mass="56625">MAETLIHEPYFNIQTSIMKHFKILSLLLFTMVAFWSCEKDNYPGAKISPFIAIYDLKTLYKGNDVKLTTGNMFGSDYITGVVVSDHSGGNMPEGLIAVQDRRRLNQLRGIAIPLGDEAKNFLPGDSIVVNVNGATLSRVNGIMQLLDVPLTSIQKVSSGNEIPVNRITTADIISNPDKYESTLGVIVKGGFDPLPAPTDVLSGDKLLNDGFGDITLHTNANASFADSAMPVSANFYGIVFNKMIGDSLAPVFNMRSGDDYVTLSSTIEITPIIITGFISDVKGGDGNYEYIQMMATQDIDFSKTPFSVVVTNNANASTPTGYPANGWATGDKRTYKINMSSGFAAKGTFFYVGGTGKSINGSGSTSIASSNWIRSYDYVNNDGDDFGRKTGGLFANSGNASGLAVFRGTEITVDTKPVDVIFISSGGSLYTAGPPEKGYKITNTDWYDVRNPITLENQPYYKSGANTLCMTYTTKDVGYFYVLGGEYNVKLGKWVKARTQSNVELTKESTLIEIEGEGATILKQ</sequence>
<evidence type="ECO:0000313" key="2">
    <source>
        <dbReference type="EMBL" id="ATL49963.1"/>
    </source>
</evidence>
<dbReference type="KEGG" id="cbae:COR50_19580"/>